<dbReference type="PANTHER" id="PTHR12149">
    <property type="entry name" value="FRUCTOSAMINE 3 KINASE-RELATED PROTEIN"/>
    <property type="match status" value="1"/>
</dbReference>
<evidence type="ECO:0000313" key="3">
    <source>
        <dbReference type="EMBL" id="MDP1521339.1"/>
    </source>
</evidence>
<evidence type="ECO:0000256" key="1">
    <source>
        <dbReference type="ARBA" id="ARBA00009460"/>
    </source>
</evidence>
<comment type="caution">
    <text evidence="3">The sequence shown here is derived from an EMBL/GenBank/DDBJ whole genome shotgun (WGS) entry which is preliminary data.</text>
</comment>
<dbReference type="InterPro" id="IPR016477">
    <property type="entry name" value="Fructo-/Ketosamine-3-kinase"/>
</dbReference>
<dbReference type="SUPFAM" id="SSF56112">
    <property type="entry name" value="Protein kinase-like (PK-like)"/>
    <property type="match status" value="1"/>
</dbReference>
<organism evidence="3 4">
    <name type="scientific">Porticoccus litoralis</name>
    <dbReference type="NCBI Taxonomy" id="434086"/>
    <lineage>
        <taxon>Bacteria</taxon>
        <taxon>Pseudomonadati</taxon>
        <taxon>Pseudomonadota</taxon>
        <taxon>Gammaproteobacteria</taxon>
        <taxon>Cellvibrionales</taxon>
        <taxon>Porticoccaceae</taxon>
        <taxon>Porticoccus</taxon>
    </lineage>
</organism>
<evidence type="ECO:0000256" key="2">
    <source>
        <dbReference type="PIRNR" id="PIRNR006221"/>
    </source>
</evidence>
<dbReference type="GO" id="GO:0016301">
    <property type="term" value="F:kinase activity"/>
    <property type="evidence" value="ECO:0007669"/>
    <property type="project" value="UniProtKB-UniRule"/>
</dbReference>
<name>A0AAW8B5E7_9GAMM</name>
<dbReference type="InterPro" id="IPR011009">
    <property type="entry name" value="Kinase-like_dom_sf"/>
</dbReference>
<evidence type="ECO:0000313" key="4">
    <source>
        <dbReference type="Proteomes" id="UP001178354"/>
    </source>
</evidence>
<reference evidence="3" key="2">
    <citation type="submission" date="2023-08" db="EMBL/GenBank/DDBJ databases">
        <authorList>
            <person name="Luo J."/>
        </authorList>
    </citation>
    <scope>NUCLEOTIDE SEQUENCE</scope>
    <source>
        <strain evidence="3">DSM 25064</strain>
    </source>
</reference>
<dbReference type="EMBL" id="JAUUUU010000006">
    <property type="protein sequence ID" value="MDP1521339.1"/>
    <property type="molecule type" value="Genomic_DNA"/>
</dbReference>
<dbReference type="AlphaFoldDB" id="A0AAW8B5E7"/>
<reference evidence="3" key="1">
    <citation type="journal article" date="2010" name="Int. J. Syst. Evol. Microbiol.">
        <title>Porticoccus litoralis gen. nov., sp. nov., a gammaproteobacterium isolated from the Yellow Sea.</title>
        <authorList>
            <person name="Oh H.M."/>
            <person name="Kim H."/>
            <person name="Kim K.M."/>
            <person name="Min G.S."/>
            <person name="Cho J.C."/>
        </authorList>
    </citation>
    <scope>NUCLEOTIDE SEQUENCE</scope>
    <source>
        <strain evidence="3">DSM 25064</strain>
    </source>
</reference>
<dbReference type="Proteomes" id="UP001178354">
    <property type="component" value="Unassembled WGS sequence"/>
</dbReference>
<comment type="similarity">
    <text evidence="1 2">Belongs to the fructosamine kinase family.</text>
</comment>
<dbReference type="PIRSF" id="PIRSF006221">
    <property type="entry name" value="Ketosamine-3-kinase"/>
    <property type="match status" value="1"/>
</dbReference>
<keyword evidence="2" id="KW-0808">Transferase</keyword>
<keyword evidence="4" id="KW-1185">Reference proteome</keyword>
<dbReference type="PANTHER" id="PTHR12149:SF8">
    <property type="entry name" value="PROTEIN-RIBULOSAMINE 3-KINASE"/>
    <property type="match status" value="1"/>
</dbReference>
<dbReference type="Gene3D" id="3.30.200.20">
    <property type="entry name" value="Phosphorylase Kinase, domain 1"/>
    <property type="match status" value="1"/>
</dbReference>
<proteinExistence type="inferred from homology"/>
<accession>A0AAW8B5E7</accession>
<sequence>MAIPAKLKQQMESQLNATIKRASPVSGGDIATTFTIRTDAGQSYFLKFGENLPPDMFNAEATGLRRIATAACIRTPTIIAETDNYLILELITEAKPTDHYWINFGHQLAQLHTHTSEYFGFVQNNYCGATPQPNPRDKNGYHFFATQRLNYQAELALERGLLNIGDVDLIERISSRLPELVPLQPPSLLHGDLWSGNQLCDEFQQPVLLDPACYYGWAEAEIAMTLLFGGFDKRFYQAYLEINPLEPGWQERSGIYNLYHLLNHLNLFGRGYYSRVNNIINRYR</sequence>
<protein>
    <submittedName>
        <fullName evidence="3">Fructosamine kinase family protein</fullName>
    </submittedName>
</protein>
<gene>
    <name evidence="3" type="ORF">Q8A57_10185</name>
</gene>
<keyword evidence="2 3" id="KW-0418">Kinase</keyword>
<dbReference type="Pfam" id="PF03881">
    <property type="entry name" value="Fructosamin_kin"/>
    <property type="match status" value="1"/>
</dbReference>
<dbReference type="Gene3D" id="3.90.1200.10">
    <property type="match status" value="1"/>
</dbReference>
<dbReference type="RefSeq" id="WP_305171002.1">
    <property type="nucleotide sequence ID" value="NZ_JAUUUU010000006.1"/>
</dbReference>